<keyword evidence="1" id="KW-0812">Transmembrane</keyword>
<keyword evidence="1" id="KW-0472">Membrane</keyword>
<protein>
    <submittedName>
        <fullName evidence="2">Uncharacterized protein</fullName>
    </submittedName>
</protein>
<evidence type="ECO:0000313" key="2">
    <source>
        <dbReference type="EMBL" id="HHL43442.1"/>
    </source>
</evidence>
<proteinExistence type="predicted"/>
<sequence>MSGKDTLSKSDKVFLRISIVQTVLAVIAFLTGLIALSATVTESSAIRKQTSASVWPYVQFGVENFDPETQTMLVRVSLKNSGVGPAKLKGMRIALGDRVMKNWEQLLKTAVPDEKPLFVYGFTNNRVMAANDQIDILLIKDPEYAQKVLGNLQTSNLNFEYCYCSIFEECWLVNFSGPAKQDIKKVKNCPKWGEDTFQN</sequence>
<feature type="transmembrane region" description="Helical" evidence="1">
    <location>
        <begin position="13"/>
        <end position="38"/>
    </location>
</feature>
<keyword evidence="1" id="KW-1133">Transmembrane helix</keyword>
<dbReference type="AlphaFoldDB" id="A0A7C5QWT0"/>
<gene>
    <name evidence="2" type="ORF">ENJ42_07490</name>
</gene>
<accession>A0A7C5QWT0</accession>
<name>A0A7C5QWT0_9PROT</name>
<comment type="caution">
    <text evidence="2">The sequence shown here is derived from an EMBL/GenBank/DDBJ whole genome shotgun (WGS) entry which is preliminary data.</text>
</comment>
<dbReference type="Proteomes" id="UP000885830">
    <property type="component" value="Unassembled WGS sequence"/>
</dbReference>
<evidence type="ECO:0000256" key="1">
    <source>
        <dbReference type="SAM" id="Phobius"/>
    </source>
</evidence>
<reference evidence="2" key="1">
    <citation type="journal article" date="2020" name="mSystems">
        <title>Genome- and Community-Level Interaction Insights into Carbon Utilization and Element Cycling Functions of Hydrothermarchaeota in Hydrothermal Sediment.</title>
        <authorList>
            <person name="Zhou Z."/>
            <person name="Liu Y."/>
            <person name="Xu W."/>
            <person name="Pan J."/>
            <person name="Luo Z.H."/>
            <person name="Li M."/>
        </authorList>
    </citation>
    <scope>NUCLEOTIDE SEQUENCE [LARGE SCALE GENOMIC DNA]</scope>
    <source>
        <strain evidence="2">HyVt-485</strain>
    </source>
</reference>
<dbReference type="EMBL" id="DRMJ01000388">
    <property type="protein sequence ID" value="HHL43442.1"/>
    <property type="molecule type" value="Genomic_DNA"/>
</dbReference>
<organism evidence="2">
    <name type="scientific">Hellea balneolensis</name>
    <dbReference type="NCBI Taxonomy" id="287478"/>
    <lineage>
        <taxon>Bacteria</taxon>
        <taxon>Pseudomonadati</taxon>
        <taxon>Pseudomonadota</taxon>
        <taxon>Alphaproteobacteria</taxon>
        <taxon>Maricaulales</taxon>
        <taxon>Robiginitomaculaceae</taxon>
        <taxon>Hellea</taxon>
    </lineage>
</organism>